<keyword evidence="6" id="KW-0675">Receptor</keyword>
<dbReference type="AlphaFoldDB" id="A0A9P0F758"/>
<feature type="transmembrane region" description="Helical" evidence="8">
    <location>
        <begin position="485"/>
        <end position="506"/>
    </location>
</feature>
<dbReference type="GO" id="GO:0005886">
    <property type="term" value="C:plasma membrane"/>
    <property type="evidence" value="ECO:0007669"/>
    <property type="project" value="UniProtKB-SubCell"/>
</dbReference>
<organism evidence="9 10">
    <name type="scientific">Bemisia tabaci</name>
    <name type="common">Sweetpotato whitefly</name>
    <name type="synonym">Aleurodes tabaci</name>
    <dbReference type="NCBI Taxonomy" id="7038"/>
    <lineage>
        <taxon>Eukaryota</taxon>
        <taxon>Metazoa</taxon>
        <taxon>Ecdysozoa</taxon>
        <taxon>Arthropoda</taxon>
        <taxon>Hexapoda</taxon>
        <taxon>Insecta</taxon>
        <taxon>Pterygota</taxon>
        <taxon>Neoptera</taxon>
        <taxon>Paraneoptera</taxon>
        <taxon>Hemiptera</taxon>
        <taxon>Sternorrhyncha</taxon>
        <taxon>Aleyrodoidea</taxon>
        <taxon>Aleyrodidae</taxon>
        <taxon>Aleyrodinae</taxon>
        <taxon>Bemisia</taxon>
    </lineage>
</organism>
<dbReference type="EMBL" id="OU963869">
    <property type="protein sequence ID" value="CAH0394861.1"/>
    <property type="molecule type" value="Genomic_DNA"/>
</dbReference>
<evidence type="ECO:0000256" key="4">
    <source>
        <dbReference type="ARBA" id="ARBA00022989"/>
    </source>
</evidence>
<evidence type="ECO:0000313" key="9">
    <source>
        <dbReference type="EMBL" id="CAH0394861.1"/>
    </source>
</evidence>
<keyword evidence="4 8" id="KW-1133">Transmembrane helix</keyword>
<feature type="transmembrane region" description="Helical" evidence="8">
    <location>
        <begin position="244"/>
        <end position="268"/>
    </location>
</feature>
<proteinExistence type="predicted"/>
<evidence type="ECO:0000256" key="3">
    <source>
        <dbReference type="ARBA" id="ARBA00022692"/>
    </source>
</evidence>
<keyword evidence="2" id="KW-1003">Cell membrane</keyword>
<evidence type="ECO:0000256" key="1">
    <source>
        <dbReference type="ARBA" id="ARBA00004651"/>
    </source>
</evidence>
<evidence type="ECO:0000256" key="5">
    <source>
        <dbReference type="ARBA" id="ARBA00023136"/>
    </source>
</evidence>
<accession>A0A9P0F758</accession>
<dbReference type="Proteomes" id="UP001152759">
    <property type="component" value="Chromosome 8"/>
</dbReference>
<evidence type="ECO:0000256" key="8">
    <source>
        <dbReference type="SAM" id="Phobius"/>
    </source>
</evidence>
<protein>
    <recommendedName>
        <fullName evidence="11">Ionotropic receptor</fullName>
    </recommendedName>
</protein>
<keyword evidence="10" id="KW-1185">Reference proteome</keyword>
<dbReference type="PANTHER" id="PTHR42643:SF38">
    <property type="entry name" value="IONOTROPIC RECEPTOR 100A"/>
    <property type="match status" value="1"/>
</dbReference>
<keyword evidence="7" id="KW-0325">Glycoprotein</keyword>
<sequence>MVVMAFLPMIRGCERYEPFAESLLFYQDRALTVRDFFDFSWTNMHKKSMNIWEDYSTQTGLQTANLATWSNWNAFFTAVLKHLQNSLNFTGYHSNDHFYPTSPSSFLSAKDGIDVALKNDVGLNLFATGIILEGSDYSKLDISVSIDTSALCIATPHSGYMSQGLVIFKSFSPVAWIFISVTITTLVMMQFIFQYSQYKLFHRLYTDAEADYFRETSSLLTVYAYFICGSPPSLHLGHLFTGKILFLIFSFATIIISTVFLSGMTTLLSDRVLYPEIDSVKSLEESDMLIQIFEEMNTETNFFDHLNQSEALRVKLADNLQYYRREMYGEIFMSIVDNWNKSDPSHDPLPAFLLNHKHFEMEIKEAEKNVRSIAETDAVLVSVPFSSRPPKNIRISPIVFLDHQWSEYHLMSECLMTYPLVFAFSKDSFFFDKVNHMMAQYFETGLARKILKADSASEDELELDVPYAENDSEPRAFNLNDLQSGFIGLIFGLFISFLAFVGELFFDYFQHLVTIKFLMRLKNVLFKRGRNTG</sequence>
<evidence type="ECO:0000256" key="6">
    <source>
        <dbReference type="ARBA" id="ARBA00023170"/>
    </source>
</evidence>
<evidence type="ECO:0000256" key="2">
    <source>
        <dbReference type="ARBA" id="ARBA00022475"/>
    </source>
</evidence>
<evidence type="ECO:0000313" key="10">
    <source>
        <dbReference type="Proteomes" id="UP001152759"/>
    </source>
</evidence>
<dbReference type="PANTHER" id="PTHR42643">
    <property type="entry name" value="IONOTROPIC RECEPTOR 20A-RELATED"/>
    <property type="match status" value="1"/>
</dbReference>
<evidence type="ECO:0008006" key="11">
    <source>
        <dbReference type="Google" id="ProtNLM"/>
    </source>
</evidence>
<reference evidence="9" key="1">
    <citation type="submission" date="2021-12" db="EMBL/GenBank/DDBJ databases">
        <authorList>
            <person name="King R."/>
        </authorList>
    </citation>
    <scope>NUCLEOTIDE SEQUENCE</scope>
</reference>
<dbReference type="InterPro" id="IPR052192">
    <property type="entry name" value="Insect_Ionotropic_Sensory_Rcpt"/>
</dbReference>
<keyword evidence="5 8" id="KW-0472">Membrane</keyword>
<name>A0A9P0F758_BEMTA</name>
<feature type="transmembrane region" description="Helical" evidence="8">
    <location>
        <begin position="174"/>
        <end position="193"/>
    </location>
</feature>
<keyword evidence="3 8" id="KW-0812">Transmembrane</keyword>
<evidence type="ECO:0000256" key="7">
    <source>
        <dbReference type="ARBA" id="ARBA00023180"/>
    </source>
</evidence>
<comment type="subcellular location">
    <subcellularLocation>
        <location evidence="1">Cell membrane</location>
        <topology evidence="1">Multi-pass membrane protein</topology>
    </subcellularLocation>
</comment>
<gene>
    <name evidence="9" type="ORF">BEMITA_LOCUS13110</name>
</gene>